<sequence length="609" mass="63893">MPSQAIVGTPTEDTDYGFTARLLIGDYERGCSGTLVSSEWVLTAASCFADNPAADLTVPAGAPQVKTVATLPDGRIRNVVELRPHGERDLVLARLAQPVTDVDPIVVSATAPTAGQDLIVAGHGRTAEEWAPLNKHAGTFAITAVSGGDLVMSGKDGASVCEGDAGGPVFRMVDGRPTLVGINSRSNQVGCFGIESAEGTPSEATGTRVDDLSAWITDNAVSTPISDFDGDGRSDVGVLYDNGAVAGGGFRSSLWSLTSTGPGFAEPQRKWDSEGWGSWNGSRSKTFSGDFNGDGRSDVGVLYDNGTRPDGNGNRTALWTFNSTGSGFDMPVKAYDSTDSGSWTWNHSKVITGDFNGDGRDDVGVLYDYGTRTDGNGNRTGLLTFTSTGTGFGKPVMAWDSADSGSWTWANSKLVSGDFNGDGRDDVGVLYDYGTRTDGNGNRTGLWTLTSTGTGFNKPVMAWDSADTNHSWTWASSKPVAGDFNGDGRGDVGVLYDNGERTDGGGNRTVLWTLKSTGSVFADPVKAYDSADGGSWTWSRSKTVAGDFNGDGRGDVGVLYDYGALTDGTGNRTGLLTFTSTGTGFNKPVKVWDSADGNHSWTWARSDIA</sequence>
<dbReference type="RefSeq" id="WP_164141734.1">
    <property type="nucleotide sequence ID" value="NZ_JAAGMB010000526.1"/>
</dbReference>
<dbReference type="PRINTS" id="PR00722">
    <property type="entry name" value="CHYMOTRYPSIN"/>
</dbReference>
<accession>A0A6N9UP57</accession>
<dbReference type="Gene3D" id="2.40.128.340">
    <property type="match status" value="3"/>
</dbReference>
<keyword evidence="2" id="KW-0378">Hydrolase</keyword>
<dbReference type="GO" id="GO:0006508">
    <property type="term" value="P:proteolysis"/>
    <property type="evidence" value="ECO:0007669"/>
    <property type="project" value="UniProtKB-KW"/>
</dbReference>
<dbReference type="Pfam" id="PF00089">
    <property type="entry name" value="Trypsin"/>
    <property type="match status" value="1"/>
</dbReference>
<dbReference type="PROSITE" id="PS50240">
    <property type="entry name" value="TRYPSIN_DOM"/>
    <property type="match status" value="1"/>
</dbReference>
<comment type="caution">
    <text evidence="2">The sequence shown here is derived from an EMBL/GenBank/DDBJ whole genome shotgun (WGS) entry which is preliminary data.</text>
</comment>
<dbReference type="Gene3D" id="2.40.10.10">
    <property type="entry name" value="Trypsin-like serine proteases"/>
    <property type="match status" value="1"/>
</dbReference>
<protein>
    <submittedName>
        <fullName evidence="2">Trypsin-like serine protease</fullName>
    </submittedName>
</protein>
<dbReference type="InterPro" id="IPR009003">
    <property type="entry name" value="Peptidase_S1_PA"/>
</dbReference>
<dbReference type="AlphaFoldDB" id="A0A6N9UP57"/>
<organism evidence="2 3">
    <name type="scientific">Streptomyces coelicoflavus</name>
    <dbReference type="NCBI Taxonomy" id="285562"/>
    <lineage>
        <taxon>Bacteria</taxon>
        <taxon>Bacillati</taxon>
        <taxon>Actinomycetota</taxon>
        <taxon>Actinomycetes</taxon>
        <taxon>Kitasatosporales</taxon>
        <taxon>Streptomycetaceae</taxon>
        <taxon>Streptomyces</taxon>
    </lineage>
</organism>
<evidence type="ECO:0000313" key="3">
    <source>
        <dbReference type="Proteomes" id="UP000469545"/>
    </source>
</evidence>
<dbReference type="InterPro" id="IPR001254">
    <property type="entry name" value="Trypsin_dom"/>
</dbReference>
<dbReference type="SUPFAM" id="SSF69318">
    <property type="entry name" value="Integrin alpha N-terminal domain"/>
    <property type="match status" value="1"/>
</dbReference>
<evidence type="ECO:0000313" key="2">
    <source>
        <dbReference type="EMBL" id="NEB19475.1"/>
    </source>
</evidence>
<gene>
    <name evidence="2" type="ORF">G3I46_23735</name>
</gene>
<dbReference type="PANTHER" id="PTHR24260:SF136">
    <property type="entry name" value="GH08193P-RELATED"/>
    <property type="match status" value="1"/>
</dbReference>
<reference evidence="2 3" key="1">
    <citation type="submission" date="2020-01" db="EMBL/GenBank/DDBJ databases">
        <title>Insect and environment-associated Actinomycetes.</title>
        <authorList>
            <person name="Currrie C."/>
            <person name="Chevrette M."/>
            <person name="Carlson C."/>
            <person name="Stubbendieck R."/>
            <person name="Wendt-Pienkowski E."/>
        </authorList>
    </citation>
    <scope>NUCLEOTIDE SEQUENCE [LARGE SCALE GENOMIC DNA]</scope>
    <source>
        <strain evidence="2 3">SID14172</strain>
    </source>
</reference>
<feature type="domain" description="Peptidase S1" evidence="1">
    <location>
        <begin position="6"/>
        <end position="221"/>
    </location>
</feature>
<dbReference type="InterPro" id="IPR043504">
    <property type="entry name" value="Peptidase_S1_PA_chymotrypsin"/>
</dbReference>
<dbReference type="InterPro" id="IPR028994">
    <property type="entry name" value="Integrin_alpha_N"/>
</dbReference>
<dbReference type="GO" id="GO:0004252">
    <property type="term" value="F:serine-type endopeptidase activity"/>
    <property type="evidence" value="ECO:0007669"/>
    <property type="project" value="InterPro"/>
</dbReference>
<dbReference type="InterPro" id="IPR051333">
    <property type="entry name" value="CLIP_Serine_Protease"/>
</dbReference>
<dbReference type="EMBL" id="JAAGMB010000526">
    <property type="protein sequence ID" value="NEB19475.1"/>
    <property type="molecule type" value="Genomic_DNA"/>
</dbReference>
<dbReference type="Proteomes" id="UP000469545">
    <property type="component" value="Unassembled WGS sequence"/>
</dbReference>
<dbReference type="InterPro" id="IPR001314">
    <property type="entry name" value="Peptidase_S1A"/>
</dbReference>
<evidence type="ECO:0000259" key="1">
    <source>
        <dbReference type="PROSITE" id="PS50240"/>
    </source>
</evidence>
<dbReference type="PANTHER" id="PTHR24260">
    <property type="match status" value="1"/>
</dbReference>
<dbReference type="SUPFAM" id="SSF50494">
    <property type="entry name" value="Trypsin-like serine proteases"/>
    <property type="match status" value="1"/>
</dbReference>
<name>A0A6N9UP57_9ACTN</name>
<proteinExistence type="predicted"/>
<keyword evidence="2" id="KW-0645">Protease</keyword>
<keyword evidence="3" id="KW-1185">Reference proteome</keyword>
<dbReference type="SMART" id="SM00020">
    <property type="entry name" value="Tryp_SPc"/>
    <property type="match status" value="1"/>
</dbReference>